<dbReference type="SMART" id="SM00360">
    <property type="entry name" value="RRM"/>
    <property type="match status" value="1"/>
</dbReference>
<feature type="region of interest" description="Disordered" evidence="4">
    <location>
        <begin position="307"/>
        <end position="344"/>
    </location>
</feature>
<dbReference type="InterPro" id="IPR012677">
    <property type="entry name" value="Nucleotide-bd_a/b_plait_sf"/>
</dbReference>
<evidence type="ECO:0000256" key="1">
    <source>
        <dbReference type="ARBA" id="ARBA00022884"/>
    </source>
</evidence>
<evidence type="ECO:0000256" key="3">
    <source>
        <dbReference type="PROSITE-ProRule" id="PRU00176"/>
    </source>
</evidence>
<dbReference type="GO" id="GO:0008270">
    <property type="term" value="F:zinc ion binding"/>
    <property type="evidence" value="ECO:0007669"/>
    <property type="project" value="UniProtKB-KW"/>
</dbReference>
<evidence type="ECO:0000256" key="2">
    <source>
        <dbReference type="PROSITE-ProRule" id="PRU00047"/>
    </source>
</evidence>
<feature type="domain" description="CCHC-type" evidence="6">
    <location>
        <begin position="391"/>
        <end position="406"/>
    </location>
</feature>
<feature type="compositionally biased region" description="Basic residues" evidence="4">
    <location>
        <begin position="328"/>
        <end position="341"/>
    </location>
</feature>
<dbReference type="AlphaFoldDB" id="A0AAD8NLQ8"/>
<evidence type="ECO:0000256" key="4">
    <source>
        <dbReference type="SAM" id="MobiDB-lite"/>
    </source>
</evidence>
<dbReference type="Pfam" id="PF00076">
    <property type="entry name" value="RRM_1"/>
    <property type="match status" value="1"/>
</dbReference>
<dbReference type="InterPro" id="IPR036875">
    <property type="entry name" value="Znf_CCHC_sf"/>
</dbReference>
<keyword evidence="8" id="KW-1185">Reference proteome</keyword>
<dbReference type="PANTHER" id="PTHR10501">
    <property type="entry name" value="U1 SMALL NUCLEAR RIBONUCLEOPROTEIN A/U2 SMALL NUCLEAR RIBONUCLEOPROTEIN B"/>
    <property type="match status" value="1"/>
</dbReference>
<dbReference type="InterPro" id="IPR035979">
    <property type="entry name" value="RBD_domain_sf"/>
</dbReference>
<gene>
    <name evidence="7" type="ORF">QVD17_29880</name>
</gene>
<feature type="region of interest" description="Disordered" evidence="4">
    <location>
        <begin position="210"/>
        <end position="238"/>
    </location>
</feature>
<feature type="region of interest" description="Disordered" evidence="4">
    <location>
        <begin position="43"/>
        <end position="69"/>
    </location>
</feature>
<dbReference type="Pfam" id="PF00098">
    <property type="entry name" value="zf-CCHC"/>
    <property type="match status" value="1"/>
</dbReference>
<name>A0AAD8NLQ8_TARER</name>
<dbReference type="PROSITE" id="PS50102">
    <property type="entry name" value="RRM"/>
    <property type="match status" value="1"/>
</dbReference>
<feature type="domain" description="RRM" evidence="5">
    <location>
        <begin position="115"/>
        <end position="201"/>
    </location>
</feature>
<organism evidence="7 8">
    <name type="scientific">Tagetes erecta</name>
    <name type="common">African marigold</name>
    <dbReference type="NCBI Taxonomy" id="13708"/>
    <lineage>
        <taxon>Eukaryota</taxon>
        <taxon>Viridiplantae</taxon>
        <taxon>Streptophyta</taxon>
        <taxon>Embryophyta</taxon>
        <taxon>Tracheophyta</taxon>
        <taxon>Spermatophyta</taxon>
        <taxon>Magnoliopsida</taxon>
        <taxon>eudicotyledons</taxon>
        <taxon>Gunneridae</taxon>
        <taxon>Pentapetalae</taxon>
        <taxon>asterids</taxon>
        <taxon>campanulids</taxon>
        <taxon>Asterales</taxon>
        <taxon>Asteraceae</taxon>
        <taxon>Asteroideae</taxon>
        <taxon>Heliantheae alliance</taxon>
        <taxon>Tageteae</taxon>
        <taxon>Tagetes</taxon>
    </lineage>
</organism>
<accession>A0AAD8NLQ8</accession>
<protein>
    <submittedName>
        <fullName evidence="7">Uncharacterized protein</fullName>
    </submittedName>
</protein>
<evidence type="ECO:0000259" key="5">
    <source>
        <dbReference type="PROSITE" id="PS50102"/>
    </source>
</evidence>
<dbReference type="CDD" id="cd21618">
    <property type="entry name" value="RRM_AtNSRA_like"/>
    <property type="match status" value="1"/>
</dbReference>
<dbReference type="GO" id="GO:0003723">
    <property type="term" value="F:RNA binding"/>
    <property type="evidence" value="ECO:0007669"/>
    <property type="project" value="UniProtKB-UniRule"/>
</dbReference>
<keyword evidence="2" id="KW-0479">Metal-binding</keyword>
<dbReference type="EMBL" id="JAUHHV010000008">
    <property type="protein sequence ID" value="KAK1414139.1"/>
    <property type="molecule type" value="Genomic_DNA"/>
</dbReference>
<keyword evidence="2" id="KW-0862">Zinc</keyword>
<dbReference type="InterPro" id="IPR000504">
    <property type="entry name" value="RRM_dom"/>
</dbReference>
<evidence type="ECO:0000313" key="8">
    <source>
        <dbReference type="Proteomes" id="UP001229421"/>
    </source>
</evidence>
<dbReference type="PROSITE" id="PS50158">
    <property type="entry name" value="ZF_CCHC"/>
    <property type="match status" value="2"/>
</dbReference>
<feature type="domain" description="CCHC-type" evidence="6">
    <location>
        <begin position="371"/>
        <end position="386"/>
    </location>
</feature>
<comment type="caution">
    <text evidence="7">The sequence shown here is derived from an EMBL/GenBank/DDBJ whole genome shotgun (WGS) entry which is preliminary data.</text>
</comment>
<feature type="compositionally biased region" description="Basic and acidic residues" evidence="4">
    <location>
        <begin position="307"/>
        <end position="319"/>
    </location>
</feature>
<dbReference type="Gene3D" id="4.10.60.10">
    <property type="entry name" value="Zinc finger, CCHC-type"/>
    <property type="match status" value="1"/>
</dbReference>
<evidence type="ECO:0000259" key="6">
    <source>
        <dbReference type="PROSITE" id="PS50158"/>
    </source>
</evidence>
<dbReference type="SUPFAM" id="SSF54928">
    <property type="entry name" value="RNA-binding domain, RBD"/>
    <property type="match status" value="1"/>
</dbReference>
<keyword evidence="2" id="KW-0863">Zinc-finger</keyword>
<keyword evidence="1 3" id="KW-0694">RNA-binding</keyword>
<reference evidence="7" key="1">
    <citation type="journal article" date="2023" name="bioRxiv">
        <title>Improved chromosome-level genome assembly for marigold (Tagetes erecta).</title>
        <authorList>
            <person name="Jiang F."/>
            <person name="Yuan L."/>
            <person name="Wang S."/>
            <person name="Wang H."/>
            <person name="Xu D."/>
            <person name="Wang A."/>
            <person name="Fan W."/>
        </authorList>
    </citation>
    <scope>NUCLEOTIDE SEQUENCE</scope>
    <source>
        <strain evidence="7">WSJ</strain>
        <tissue evidence="7">Leaf</tissue>
    </source>
</reference>
<dbReference type="Proteomes" id="UP001229421">
    <property type="component" value="Unassembled WGS sequence"/>
</dbReference>
<evidence type="ECO:0000313" key="7">
    <source>
        <dbReference type="EMBL" id="KAK1414139.1"/>
    </source>
</evidence>
<dbReference type="SMART" id="SM00343">
    <property type="entry name" value="ZnF_C2HC"/>
    <property type="match status" value="2"/>
</dbReference>
<dbReference type="SUPFAM" id="SSF57756">
    <property type="entry name" value="Retrovirus zinc finger-like domains"/>
    <property type="match status" value="1"/>
</dbReference>
<proteinExistence type="predicted"/>
<sequence length="492" mass="55361">MADPYWRYTASADRVYSSYLSSDASALSSQPWRSSLNDLGTSSAVQKDILGPPPGVGIGARPESSSNGYPSSWEDRYLVGKRDAISVPEIPSILNDRPDSLRKADSIPVGGRESNVLFVDGLPSDCSRREVSHLFRPFNGFKEIRLVHKEPRDNADKAMVLCFVEFGDSNQALTALEALQGYKFDNKKPESTALRIHFAHFPFQLPSDDAQPHISSKFPPDNVHIPSQPPPESARFSSQLLADSTVYSSKLPLDSALFPSPQPHDRPQFSSQLPLDSAHFSSQLPLSSAHFPSQLPLNGAHSPFHLQHREEQERERELAVQDDEPVVKNKKFKGGSSKKKQKVEDSKNEVKKWCIKCKQNHYGECYNFKNCYICGKPGHIGKECTNKPRLCYGCGEAGHIHSLCPNGPRSVKKVDRRMKLMKSMKNMVQSKNKNGYEVFESDANIVRRIWLLHLPSNFSIMRVFSFSYSSFPAHVVCYAKLFVIYFKPIHLF</sequence>
<dbReference type="InterPro" id="IPR001878">
    <property type="entry name" value="Znf_CCHC"/>
</dbReference>
<dbReference type="Gene3D" id="3.30.70.330">
    <property type="match status" value="1"/>
</dbReference>